<name>A0ABV1C2T9_9FIRM</name>
<feature type="non-terminal residue" evidence="1">
    <location>
        <position position="102"/>
    </location>
</feature>
<comment type="caution">
    <text evidence="1">The sequence shown here is derived from an EMBL/GenBank/DDBJ whole genome shotgun (WGS) entry which is preliminary data.</text>
</comment>
<protein>
    <submittedName>
        <fullName evidence="1">Uncharacterized protein</fullName>
    </submittedName>
</protein>
<accession>A0ABV1C2T9</accession>
<dbReference type="RefSeq" id="WP_349186427.1">
    <property type="nucleotide sequence ID" value="NZ_JBBMEN010000008.1"/>
</dbReference>
<dbReference type="EMBL" id="JBBMEN010000008">
    <property type="protein sequence ID" value="MEQ2385872.1"/>
    <property type="molecule type" value="Genomic_DNA"/>
</dbReference>
<evidence type="ECO:0000313" key="2">
    <source>
        <dbReference type="Proteomes" id="UP001465119"/>
    </source>
</evidence>
<proteinExistence type="predicted"/>
<keyword evidence="2" id="KW-1185">Reference proteome</keyword>
<gene>
    <name evidence="1" type="ORF">WMO20_08005</name>
</gene>
<dbReference type="Proteomes" id="UP001465119">
    <property type="component" value="Unassembled WGS sequence"/>
</dbReference>
<sequence>MTGNGTYQLLPNSPKWESGWDGRYQTVYLPVTILGTGKISWSIWPTEKAGRAAGRDSQIFACQLARSKSAESAALCPSDMMLCVISYWVLSGAKWRQIQQLR</sequence>
<evidence type="ECO:0000313" key="1">
    <source>
        <dbReference type="EMBL" id="MEQ2385872.1"/>
    </source>
</evidence>
<organism evidence="1 2">
    <name type="scientific">Faecalibacterium intestinale</name>
    <dbReference type="NCBI Taxonomy" id="3133155"/>
    <lineage>
        <taxon>Bacteria</taxon>
        <taxon>Bacillati</taxon>
        <taxon>Bacillota</taxon>
        <taxon>Clostridia</taxon>
        <taxon>Eubacteriales</taxon>
        <taxon>Oscillospiraceae</taxon>
        <taxon>Faecalibacterium</taxon>
    </lineage>
</organism>
<reference evidence="1 2" key="1">
    <citation type="submission" date="2024-03" db="EMBL/GenBank/DDBJ databases">
        <title>Human intestinal bacterial collection.</title>
        <authorList>
            <person name="Pauvert C."/>
            <person name="Hitch T.C.A."/>
            <person name="Clavel T."/>
        </authorList>
    </citation>
    <scope>NUCLEOTIDE SEQUENCE [LARGE SCALE GENOMIC DNA]</scope>
    <source>
        <strain evidence="1 2">CLA-AA-H281</strain>
    </source>
</reference>